<dbReference type="InterPro" id="IPR036582">
    <property type="entry name" value="Mao_N_sf"/>
</dbReference>
<keyword evidence="3" id="KW-1185">Reference proteome</keyword>
<proteinExistence type="predicted"/>
<dbReference type="EC" id="3.5.1.28" evidence="2"/>
<gene>
    <name evidence="2" type="ORF">PTI45_02863</name>
</gene>
<dbReference type="SUPFAM" id="SSF55383">
    <property type="entry name" value="Copper amine oxidase, domain N"/>
    <property type="match status" value="1"/>
</dbReference>
<evidence type="ECO:0000259" key="1">
    <source>
        <dbReference type="Pfam" id="PF07833"/>
    </source>
</evidence>
<protein>
    <submittedName>
        <fullName evidence="2">N-acetylmuramoyl-L-alanine amidase</fullName>
        <ecNumber evidence="2">3.5.1.28</ecNumber>
    </submittedName>
</protein>
<evidence type="ECO:0000313" key="3">
    <source>
        <dbReference type="Proteomes" id="UP000094578"/>
    </source>
</evidence>
<organism evidence="2 3">
    <name type="scientific">Paenibacillus nuruki</name>
    <dbReference type="NCBI Taxonomy" id="1886670"/>
    <lineage>
        <taxon>Bacteria</taxon>
        <taxon>Bacillati</taxon>
        <taxon>Bacillota</taxon>
        <taxon>Bacilli</taxon>
        <taxon>Bacillales</taxon>
        <taxon>Paenibacillaceae</taxon>
        <taxon>Paenibacillus</taxon>
    </lineage>
</organism>
<feature type="domain" description="Copper amine oxidase-like N-terminal" evidence="1">
    <location>
        <begin position="57"/>
        <end position="160"/>
    </location>
</feature>
<dbReference type="AlphaFoldDB" id="A0A1E3L4E9"/>
<dbReference type="Gene3D" id="3.30.457.10">
    <property type="entry name" value="Copper amine oxidase-like, N-terminal domain"/>
    <property type="match status" value="1"/>
</dbReference>
<dbReference type="EMBL" id="MDER01000046">
    <property type="protein sequence ID" value="ODP27840.1"/>
    <property type="molecule type" value="Genomic_DNA"/>
</dbReference>
<dbReference type="STRING" id="1886670.PTI45_02863"/>
<accession>A0A1E3L4E9</accession>
<keyword evidence="2" id="KW-0378">Hydrolase</keyword>
<dbReference type="Proteomes" id="UP000094578">
    <property type="component" value="Unassembled WGS sequence"/>
</dbReference>
<name>A0A1E3L4E9_9BACL</name>
<dbReference type="RefSeq" id="WP_069328267.1">
    <property type="nucleotide sequence ID" value="NZ_MDER01000046.1"/>
</dbReference>
<dbReference type="InterPro" id="IPR012854">
    <property type="entry name" value="Cu_amine_oxidase-like_N"/>
</dbReference>
<sequence>MIYSMIRSTAKIVAIALLSSTFYVVLFTTVHTDQSATAYAESSTSQSIIQVMLNESNITQDLKTSPLMIQGSVYLPLREISQKVGIHTYWNSSQHTITLTYPKYLTELNQKKGTVKINSKIKNLPQAIRTIKNTTYVPARMIAEASGQQVIWNSKKQVITFKSNTTYAKANSKTATVWFNNQNNELYFSSSSFAKPVLAGKLQAKLEHLVRLQVYDIGTSGHTVEWLDNFGEPMINYDFYTAFVKDDKIVRQAHADYWQRYDQNVIQYKDNAVLVNKDTLEFLDFSGKVTSRYNLATLTGIQTNYSVVGITDTYLIVRPNHTGLLTLIDLRDKSSVLLYKKLLNKEEQEYCELNDVPYHGDDLIFTGENTNGALTFENHGYSKSGVKKYVYVMKD</sequence>
<dbReference type="GO" id="GO:0008745">
    <property type="term" value="F:N-acetylmuramoyl-L-alanine amidase activity"/>
    <property type="evidence" value="ECO:0007669"/>
    <property type="project" value="UniProtKB-EC"/>
</dbReference>
<dbReference type="Pfam" id="PF07833">
    <property type="entry name" value="Cu_amine_oxidN1"/>
    <property type="match status" value="1"/>
</dbReference>
<reference evidence="2 3" key="1">
    <citation type="submission" date="2016-08" db="EMBL/GenBank/DDBJ databases">
        <title>Genome sequencing of Paenibacillus sp. TI45-13ar, isolated from Korean traditional nuruk.</title>
        <authorList>
            <person name="Kim S.-J."/>
        </authorList>
    </citation>
    <scope>NUCLEOTIDE SEQUENCE [LARGE SCALE GENOMIC DNA]</scope>
    <source>
        <strain evidence="2 3">TI45-13ar</strain>
    </source>
</reference>
<evidence type="ECO:0000313" key="2">
    <source>
        <dbReference type="EMBL" id="ODP27840.1"/>
    </source>
</evidence>
<comment type="caution">
    <text evidence="2">The sequence shown here is derived from an EMBL/GenBank/DDBJ whole genome shotgun (WGS) entry which is preliminary data.</text>
</comment>